<dbReference type="CDD" id="cd14678">
    <property type="entry name" value="PH_DOK4_DOK5_DOK6"/>
    <property type="match status" value="1"/>
</dbReference>
<dbReference type="GO" id="GO:0007169">
    <property type="term" value="P:cell surface receptor protein tyrosine kinase signaling pathway"/>
    <property type="evidence" value="ECO:0007669"/>
    <property type="project" value="TreeGrafter"/>
</dbReference>
<evidence type="ECO:0000313" key="2">
    <source>
        <dbReference type="Ensembl" id="ENSLAFP00000022466.1"/>
    </source>
</evidence>
<dbReference type="GeneTree" id="ENSGT00940000160143"/>
<dbReference type="HOGENOM" id="CLU_057256_1_0_1"/>
<dbReference type="InterPro" id="IPR037816">
    <property type="entry name" value="DOK4/5/6_PH"/>
</dbReference>
<dbReference type="SMART" id="SM00310">
    <property type="entry name" value="PTBI"/>
    <property type="match status" value="1"/>
</dbReference>
<dbReference type="SMART" id="SM01244">
    <property type="entry name" value="IRS"/>
    <property type="match status" value="1"/>
</dbReference>
<dbReference type="InterPro" id="IPR011993">
    <property type="entry name" value="PH-like_dom_sf"/>
</dbReference>
<dbReference type="GO" id="GO:0005737">
    <property type="term" value="C:cytoplasm"/>
    <property type="evidence" value="ECO:0007669"/>
    <property type="project" value="TreeGrafter"/>
</dbReference>
<dbReference type="PANTHER" id="PTHR21258">
    <property type="entry name" value="DOCKING PROTEIN RELATED"/>
    <property type="match status" value="1"/>
</dbReference>
<dbReference type="PANTHER" id="PTHR21258:SF44">
    <property type="entry name" value="DOCKING PROTEIN 4"/>
    <property type="match status" value="1"/>
</dbReference>
<gene>
    <name evidence="2" type="primary">DOK4</name>
</gene>
<dbReference type="Ensembl" id="ENSLAFT00000029862.1">
    <property type="protein sequence ID" value="ENSLAFP00000022466.1"/>
    <property type="gene ID" value="ENSLAFG00000029295.1"/>
</dbReference>
<dbReference type="Proteomes" id="UP000007646">
    <property type="component" value="Unassembled WGS sequence"/>
</dbReference>
<name>G3U3Q8_LOXAF</name>
<evidence type="ECO:0000313" key="3">
    <source>
        <dbReference type="Proteomes" id="UP000007646"/>
    </source>
</evidence>
<dbReference type="SUPFAM" id="SSF50729">
    <property type="entry name" value="PH domain-like"/>
    <property type="match status" value="2"/>
</dbReference>
<dbReference type="Gene3D" id="2.30.29.30">
    <property type="entry name" value="Pleckstrin-homology domain (PH domain)/Phosphotyrosine-binding domain (PTB)"/>
    <property type="match status" value="2"/>
</dbReference>
<keyword evidence="3" id="KW-1185">Reference proteome</keyword>
<dbReference type="FunFam" id="2.30.29.30:FF:000110">
    <property type="entry name" value="Docking protein 4"/>
    <property type="match status" value="1"/>
</dbReference>
<reference evidence="2 3" key="1">
    <citation type="submission" date="2009-06" db="EMBL/GenBank/DDBJ databases">
        <title>The Genome Sequence of Loxodonta africana (African elephant).</title>
        <authorList>
            <person name="Di Palma F."/>
            <person name="Heiman D."/>
            <person name="Young S."/>
            <person name="Johnson J."/>
            <person name="Lander E.S."/>
            <person name="Lindblad-Toh K."/>
        </authorList>
    </citation>
    <scope>NUCLEOTIDE SEQUENCE [LARGE SCALE GENOMIC DNA]</scope>
    <source>
        <strain evidence="2 3">Isolate ISIS603380</strain>
    </source>
</reference>
<protein>
    <submittedName>
        <fullName evidence="2">Docking protein 4</fullName>
    </submittedName>
</protein>
<organism evidence="2 3">
    <name type="scientific">Loxodonta africana</name>
    <name type="common">African elephant</name>
    <dbReference type="NCBI Taxonomy" id="9785"/>
    <lineage>
        <taxon>Eukaryota</taxon>
        <taxon>Metazoa</taxon>
        <taxon>Chordata</taxon>
        <taxon>Craniata</taxon>
        <taxon>Vertebrata</taxon>
        <taxon>Euteleostomi</taxon>
        <taxon>Mammalia</taxon>
        <taxon>Eutheria</taxon>
        <taxon>Afrotheria</taxon>
        <taxon>Proboscidea</taxon>
        <taxon>Elephantidae</taxon>
        <taxon>Loxodonta</taxon>
    </lineage>
</organism>
<dbReference type="InterPro" id="IPR050996">
    <property type="entry name" value="Docking_Protein_DOK"/>
</dbReference>
<sequence length="304" mass="33688">MATNFNDIVKQGYVKMKSRKLGIYRRCWLVFRKSSSKGPQRLEKYPDEKSVCLRGCPKVTEISNVKCVTRLPKETKRQAVAIIFTDDSARTFTCDSGLRWGGQTDSMALALPAFHSGITHGEADEVSGGAAGDISPQHDEQALLLPRVPSAALGLGHRPACVWWALQHLAPCATFVPRMCDAGEGLYTFQTQEGEQIYQRVHSATLAIAEQHKRVLLEMEKNVRLLNKGTEHYSYPCTPTTMLPRSAYWHHITGSQNIAEASSYAGEEYGAAQASSETDLLNRFILLKPKPSQEDSCEAKTPSQ</sequence>
<dbReference type="Pfam" id="PF02174">
    <property type="entry name" value="IRS"/>
    <property type="match status" value="1"/>
</dbReference>
<reference evidence="2" key="2">
    <citation type="submission" date="2025-08" db="UniProtKB">
        <authorList>
            <consortium name="Ensembl"/>
        </authorList>
    </citation>
    <scope>IDENTIFICATION</scope>
    <source>
        <strain evidence="2">Isolate ISIS603380</strain>
    </source>
</reference>
<dbReference type="AlphaFoldDB" id="G3U3Q8"/>
<accession>G3U3Q8</accession>
<evidence type="ECO:0000259" key="1">
    <source>
        <dbReference type="SMART" id="SM00310"/>
    </source>
</evidence>
<feature type="domain" description="IRS-type PTB" evidence="1">
    <location>
        <begin position="111"/>
        <end position="210"/>
    </location>
</feature>
<reference evidence="2" key="3">
    <citation type="submission" date="2025-09" db="UniProtKB">
        <authorList>
            <consortium name="Ensembl"/>
        </authorList>
    </citation>
    <scope>IDENTIFICATION</scope>
    <source>
        <strain evidence="2">Isolate ISIS603380</strain>
    </source>
</reference>
<dbReference type="InterPro" id="IPR002404">
    <property type="entry name" value="IRS_PTB"/>
</dbReference>
<proteinExistence type="predicted"/>